<feature type="compositionally biased region" description="Low complexity" evidence="2">
    <location>
        <begin position="36"/>
        <end position="45"/>
    </location>
</feature>
<dbReference type="EMBL" id="AOJE01000025">
    <property type="protein sequence ID" value="ELZ40647.1"/>
    <property type="molecule type" value="Genomic_DNA"/>
</dbReference>
<evidence type="ECO:0000313" key="5">
    <source>
        <dbReference type="Proteomes" id="UP000011514"/>
    </source>
</evidence>
<sequence>MQASPTGLAIAVLVVVGIVGVTWVVSRRLLQNSGNATDAVDTPADSPDDPDDVSELGITDRAKSWTRARKMLYGSAAAAAVLLSGGAWRVMQTGAPTSTLLSPEAGMVTIGVTGVVLGIRFHASQNDSTNPLYVQNEQPGGDDVVRKIPHPESEVTVRDGRPVVPELTPNPILGVFHRFKLLAEDRNLRSTRKPGSDRVEHMVPDHAVELPDGGWFVRTWASASDSGETILGSPSAPADYTYSSPRSMSYAESTGQREEIRRMRIENRELRKTAAKAESELRSWRQTVLNEEFRNKEEMKEEFGEFTEQIATVLDASQDGGSDDGDDSSDSVFDGGDSE</sequence>
<dbReference type="PATRIC" id="fig|1227484.4.peg.1549"/>
<evidence type="ECO:0000256" key="1">
    <source>
        <dbReference type="SAM" id="Coils"/>
    </source>
</evidence>
<proteinExistence type="predicted"/>
<feature type="transmembrane region" description="Helical" evidence="3">
    <location>
        <begin position="71"/>
        <end position="91"/>
    </location>
</feature>
<keyword evidence="5" id="KW-1185">Reference proteome</keyword>
<accession>M0E121</accession>
<feature type="transmembrane region" description="Helical" evidence="3">
    <location>
        <begin position="6"/>
        <end position="25"/>
    </location>
</feature>
<dbReference type="Proteomes" id="UP000011514">
    <property type="component" value="Unassembled WGS sequence"/>
</dbReference>
<evidence type="ECO:0000256" key="2">
    <source>
        <dbReference type="SAM" id="MobiDB-lite"/>
    </source>
</evidence>
<dbReference type="STRING" id="1227484.C471_07686"/>
<gene>
    <name evidence="4" type="ORF">C471_07686</name>
</gene>
<keyword evidence="3" id="KW-0812">Transmembrane</keyword>
<dbReference type="OrthoDB" id="327998at2157"/>
<feature type="coiled-coil region" evidence="1">
    <location>
        <begin position="260"/>
        <end position="309"/>
    </location>
</feature>
<organism evidence="4 5">
    <name type="scientific">Halorubrum saccharovorum DSM 1137</name>
    <dbReference type="NCBI Taxonomy" id="1227484"/>
    <lineage>
        <taxon>Archaea</taxon>
        <taxon>Methanobacteriati</taxon>
        <taxon>Methanobacteriota</taxon>
        <taxon>Stenosarchaea group</taxon>
        <taxon>Halobacteria</taxon>
        <taxon>Halobacteriales</taxon>
        <taxon>Haloferacaceae</taxon>
        <taxon>Halorubrum</taxon>
    </lineage>
</organism>
<keyword evidence="1" id="KW-0175">Coiled coil</keyword>
<dbReference type="AlphaFoldDB" id="M0E121"/>
<dbReference type="RefSeq" id="WP_004047793.1">
    <property type="nucleotide sequence ID" value="NZ_AOJE01000025.1"/>
</dbReference>
<protein>
    <submittedName>
        <fullName evidence="4">Uncharacterized protein</fullName>
    </submittedName>
</protein>
<keyword evidence="3" id="KW-0472">Membrane</keyword>
<keyword evidence="3" id="KW-1133">Transmembrane helix</keyword>
<dbReference type="eggNOG" id="arCOG13370">
    <property type="taxonomic scope" value="Archaea"/>
</dbReference>
<name>M0E121_9EURY</name>
<evidence type="ECO:0000313" key="4">
    <source>
        <dbReference type="EMBL" id="ELZ40647.1"/>
    </source>
</evidence>
<comment type="caution">
    <text evidence="4">The sequence shown here is derived from an EMBL/GenBank/DDBJ whole genome shotgun (WGS) entry which is preliminary data.</text>
</comment>
<reference evidence="4 5" key="1">
    <citation type="journal article" date="2014" name="PLoS Genet.">
        <title>Phylogenetically driven sequencing of extremely halophilic archaea reveals strategies for static and dynamic osmo-response.</title>
        <authorList>
            <person name="Becker E.A."/>
            <person name="Seitzer P.M."/>
            <person name="Tritt A."/>
            <person name="Larsen D."/>
            <person name="Krusor M."/>
            <person name="Yao A.I."/>
            <person name="Wu D."/>
            <person name="Madern D."/>
            <person name="Eisen J.A."/>
            <person name="Darling A.E."/>
            <person name="Facciotti M.T."/>
        </authorList>
    </citation>
    <scope>NUCLEOTIDE SEQUENCE [LARGE SCALE GENOMIC DNA]</scope>
    <source>
        <strain evidence="4 5">DSM 1137</strain>
    </source>
</reference>
<feature type="compositionally biased region" description="Low complexity" evidence="2">
    <location>
        <begin position="330"/>
        <end position="339"/>
    </location>
</feature>
<evidence type="ECO:0000256" key="3">
    <source>
        <dbReference type="SAM" id="Phobius"/>
    </source>
</evidence>
<feature type="region of interest" description="Disordered" evidence="2">
    <location>
        <begin position="314"/>
        <end position="339"/>
    </location>
</feature>
<feature type="region of interest" description="Disordered" evidence="2">
    <location>
        <begin position="35"/>
        <end position="57"/>
    </location>
</feature>